<dbReference type="InterPro" id="IPR013785">
    <property type="entry name" value="Aldolase_TIM"/>
</dbReference>
<evidence type="ECO:0000256" key="2">
    <source>
        <dbReference type="ARBA" id="ARBA00022490"/>
    </source>
</evidence>
<dbReference type="STRING" id="1423730.FC75_GL000939"/>
<feature type="active site" description="Proton donor/acceptor" evidence="7">
    <location>
        <position position="182"/>
    </location>
</feature>
<dbReference type="OrthoDB" id="9778711at2"/>
<keyword evidence="4 7" id="KW-0704">Schiff base</keyword>
<name>A0A0R2EPK0_9LACO</name>
<evidence type="ECO:0000313" key="9">
    <source>
        <dbReference type="Proteomes" id="UP000050865"/>
    </source>
</evidence>
<evidence type="ECO:0000256" key="6">
    <source>
        <dbReference type="ARBA" id="ARBA00056337"/>
    </source>
</evidence>
<proteinExistence type="inferred from homology"/>
<evidence type="ECO:0000256" key="4">
    <source>
        <dbReference type="ARBA" id="ARBA00023270"/>
    </source>
</evidence>
<comment type="pathway">
    <text evidence="7">Carbohydrate degradation; 2-deoxy-D-ribose 1-phosphate degradation; D-glyceraldehyde 3-phosphate and acetaldehyde from 2-deoxy-alpha-D-ribose 1-phosphate: step 2/2.</text>
</comment>
<feature type="active site" description="Proton donor/acceptor" evidence="7">
    <location>
        <position position="89"/>
    </location>
</feature>
<dbReference type="EC" id="4.1.2.4" evidence="7"/>
<keyword evidence="9" id="KW-1185">Reference proteome</keyword>
<dbReference type="InterPro" id="IPR011343">
    <property type="entry name" value="DeoC"/>
</dbReference>
<dbReference type="InterPro" id="IPR028581">
    <property type="entry name" value="DeoC_typeI"/>
</dbReference>
<dbReference type="EMBL" id="AYZJ01000102">
    <property type="protein sequence ID" value="KRN18120.1"/>
    <property type="molecule type" value="Genomic_DNA"/>
</dbReference>
<evidence type="ECO:0000256" key="3">
    <source>
        <dbReference type="ARBA" id="ARBA00023239"/>
    </source>
</evidence>
<comment type="catalytic activity">
    <reaction evidence="5 7">
        <text>2-deoxy-D-ribose 5-phosphate = D-glyceraldehyde 3-phosphate + acetaldehyde</text>
        <dbReference type="Rhea" id="RHEA:12821"/>
        <dbReference type="ChEBI" id="CHEBI:15343"/>
        <dbReference type="ChEBI" id="CHEBI:59776"/>
        <dbReference type="ChEBI" id="CHEBI:62877"/>
        <dbReference type="EC" id="4.1.2.4"/>
    </reaction>
</comment>
<feature type="active site" description="Schiff-base intermediate with acetaldehyde" evidence="7">
    <location>
        <position position="153"/>
    </location>
</feature>
<comment type="function">
    <text evidence="6 7">Catalyzes a reversible aldol reaction between acetaldehyde and D-glyceraldehyde 3-phosphate to generate 2-deoxy-D-ribose 5-phosphate.</text>
</comment>
<comment type="similarity">
    <text evidence="1 7">Belongs to the DeoC/FbaB aldolase family. DeoC type 1 subfamily.</text>
</comment>
<dbReference type="GO" id="GO:0009264">
    <property type="term" value="P:deoxyribonucleotide catabolic process"/>
    <property type="evidence" value="ECO:0007669"/>
    <property type="project" value="UniProtKB-UniRule"/>
</dbReference>
<dbReference type="PATRIC" id="fig|1423730.4.peg.991"/>
<dbReference type="PIRSF" id="PIRSF001357">
    <property type="entry name" value="DeoC"/>
    <property type="match status" value="1"/>
</dbReference>
<dbReference type="RefSeq" id="WP_054664757.1">
    <property type="nucleotide sequence ID" value="NZ_AYZJ01000102.1"/>
</dbReference>
<dbReference type="Pfam" id="PF01791">
    <property type="entry name" value="DeoC"/>
    <property type="match status" value="1"/>
</dbReference>
<dbReference type="NCBIfam" id="TIGR00126">
    <property type="entry name" value="deoC"/>
    <property type="match status" value="1"/>
</dbReference>
<reference evidence="8 9" key="1">
    <citation type="journal article" date="2015" name="Genome Announc.">
        <title>Expanding the biotechnology potential of lactobacilli through comparative genomics of 213 strains and associated genera.</title>
        <authorList>
            <person name="Sun Z."/>
            <person name="Harris H.M."/>
            <person name="McCann A."/>
            <person name="Guo C."/>
            <person name="Argimon S."/>
            <person name="Zhang W."/>
            <person name="Yang X."/>
            <person name="Jeffery I.B."/>
            <person name="Cooney J.C."/>
            <person name="Kagawa T.F."/>
            <person name="Liu W."/>
            <person name="Song Y."/>
            <person name="Salvetti E."/>
            <person name="Wrobel A."/>
            <person name="Rasinkangas P."/>
            <person name="Parkhill J."/>
            <person name="Rea M.C."/>
            <person name="O'Sullivan O."/>
            <person name="Ritari J."/>
            <person name="Douillard F.P."/>
            <person name="Paul Ross R."/>
            <person name="Yang R."/>
            <person name="Briner A.E."/>
            <person name="Felis G.E."/>
            <person name="de Vos W.M."/>
            <person name="Barrangou R."/>
            <person name="Klaenhammer T.R."/>
            <person name="Caufield P.W."/>
            <person name="Cui Y."/>
            <person name="Zhang H."/>
            <person name="O'Toole P.W."/>
        </authorList>
    </citation>
    <scope>NUCLEOTIDE SEQUENCE [LARGE SCALE GENOMIC DNA]</scope>
    <source>
        <strain evidence="8 9">DSM 22697</strain>
    </source>
</reference>
<dbReference type="GO" id="GO:0006018">
    <property type="term" value="P:2-deoxyribose 1-phosphate catabolic process"/>
    <property type="evidence" value="ECO:0007669"/>
    <property type="project" value="UniProtKB-UniRule"/>
</dbReference>
<dbReference type="FunFam" id="3.20.20.70:FF:000044">
    <property type="entry name" value="Deoxyribose-phosphate aldolase"/>
    <property type="match status" value="1"/>
</dbReference>
<dbReference type="Gene3D" id="3.20.20.70">
    <property type="entry name" value="Aldolase class I"/>
    <property type="match status" value="1"/>
</dbReference>
<accession>A0A0R2EPK0</accession>
<protein>
    <recommendedName>
        <fullName evidence="7">Deoxyribose-phosphate aldolase</fullName>
        <shortName evidence="7">DERA</shortName>
        <ecNumber evidence="7">4.1.2.4</ecNumber>
    </recommendedName>
    <alternativeName>
        <fullName evidence="7">2-deoxy-D-ribose 5-phosphate aldolase</fullName>
    </alternativeName>
    <alternativeName>
        <fullName evidence="7">Phosphodeoxyriboaldolase</fullName>
        <shortName evidence="7">Deoxyriboaldolase</shortName>
    </alternativeName>
</protein>
<comment type="subcellular location">
    <subcellularLocation>
        <location evidence="7">Cytoplasm</location>
    </subcellularLocation>
</comment>
<dbReference type="GO" id="GO:0004139">
    <property type="term" value="F:deoxyribose-phosphate aldolase activity"/>
    <property type="evidence" value="ECO:0007669"/>
    <property type="project" value="UniProtKB-UniRule"/>
</dbReference>
<comment type="caution">
    <text evidence="8">The sequence shown here is derived from an EMBL/GenBank/DDBJ whole genome shotgun (WGS) entry which is preliminary data.</text>
</comment>
<dbReference type="PANTHER" id="PTHR10889:SF1">
    <property type="entry name" value="DEOXYRIBOSE-PHOSPHATE ALDOLASE"/>
    <property type="match status" value="1"/>
</dbReference>
<dbReference type="Proteomes" id="UP000050865">
    <property type="component" value="Unassembled WGS sequence"/>
</dbReference>
<dbReference type="SUPFAM" id="SSF51569">
    <property type="entry name" value="Aldolase"/>
    <property type="match status" value="1"/>
</dbReference>
<dbReference type="GO" id="GO:0016052">
    <property type="term" value="P:carbohydrate catabolic process"/>
    <property type="evidence" value="ECO:0007669"/>
    <property type="project" value="TreeGrafter"/>
</dbReference>
<dbReference type="CDD" id="cd00959">
    <property type="entry name" value="DeoC"/>
    <property type="match status" value="1"/>
</dbReference>
<organism evidence="8 9">
    <name type="scientific">Lacticaseibacillus camelliae DSM 22697 = JCM 13995</name>
    <dbReference type="NCBI Taxonomy" id="1423730"/>
    <lineage>
        <taxon>Bacteria</taxon>
        <taxon>Bacillati</taxon>
        <taxon>Bacillota</taxon>
        <taxon>Bacilli</taxon>
        <taxon>Lactobacillales</taxon>
        <taxon>Lactobacillaceae</taxon>
        <taxon>Lacticaseibacillus</taxon>
    </lineage>
</organism>
<keyword evidence="2 7" id="KW-0963">Cytoplasm</keyword>
<evidence type="ECO:0000256" key="1">
    <source>
        <dbReference type="ARBA" id="ARBA00010936"/>
    </source>
</evidence>
<keyword evidence="3 7" id="KW-0456">Lyase</keyword>
<dbReference type="AlphaFoldDB" id="A0A0R2EPK0"/>
<evidence type="ECO:0000256" key="5">
    <source>
        <dbReference type="ARBA" id="ARBA00048791"/>
    </source>
</evidence>
<gene>
    <name evidence="7" type="primary">deoC</name>
    <name evidence="8" type="ORF">FC75_GL000939</name>
</gene>
<dbReference type="SMART" id="SM01133">
    <property type="entry name" value="DeoC"/>
    <property type="match status" value="1"/>
</dbReference>
<dbReference type="HAMAP" id="MF_00114">
    <property type="entry name" value="DeoC_type1"/>
    <property type="match status" value="1"/>
</dbReference>
<dbReference type="UniPathway" id="UPA00002">
    <property type="reaction ID" value="UER00468"/>
</dbReference>
<dbReference type="GO" id="GO:0005737">
    <property type="term" value="C:cytoplasm"/>
    <property type="evidence" value="ECO:0007669"/>
    <property type="project" value="UniProtKB-SubCell"/>
</dbReference>
<evidence type="ECO:0000256" key="7">
    <source>
        <dbReference type="HAMAP-Rule" id="MF_00114"/>
    </source>
</evidence>
<evidence type="ECO:0000313" key="8">
    <source>
        <dbReference type="EMBL" id="KRN18120.1"/>
    </source>
</evidence>
<dbReference type="PANTHER" id="PTHR10889">
    <property type="entry name" value="DEOXYRIBOSE-PHOSPHATE ALDOLASE"/>
    <property type="match status" value="1"/>
</dbReference>
<dbReference type="InterPro" id="IPR002915">
    <property type="entry name" value="DeoC/FbaB/LacD_aldolase"/>
</dbReference>
<sequence length="216" mass="23345">MELNQYIDHTLLKPEATEDQVDRVVQEAIENHFKTVMVNPYWVEHVHDKLRTTSVGTATVIGFPLGANTTFIKLEEAKRAIADGADELDMVMNIGELKARHYEAVLGEIEQLADLARTNGKILKVIIETALLTDDEIVKASELVADGGADFVKTSTGFSTRGAAVHDVELMHKAVNGRIQVKAAGGIHTAEEAEAMIKAGATRLGVSASMKIIGKA</sequence>